<dbReference type="PANTHER" id="PTHR32089">
    <property type="entry name" value="METHYL-ACCEPTING CHEMOTAXIS PROTEIN MCPB"/>
    <property type="match status" value="1"/>
</dbReference>
<name>A0A6B0T9A1_9EURY</name>
<feature type="domain" description="HAMP" evidence="10">
    <location>
        <begin position="286"/>
        <end position="342"/>
    </location>
</feature>
<reference evidence="11 12" key="1">
    <citation type="submission" date="2019-12" db="EMBL/GenBank/DDBJ databases">
        <title>Isolation and characterization of three novel carbon monoxide-oxidizing members of Halobacteria from salione crusts and soils.</title>
        <authorList>
            <person name="Myers M.R."/>
            <person name="King G.M."/>
        </authorList>
    </citation>
    <scope>NUCLEOTIDE SEQUENCE [LARGE SCALE GENOMIC DNA]</scope>
    <source>
        <strain evidence="11 12">WSH3</strain>
    </source>
</reference>
<dbReference type="EMBL" id="WUUT01000003">
    <property type="protein sequence ID" value="MXR51932.1"/>
    <property type="molecule type" value="Genomic_DNA"/>
</dbReference>
<dbReference type="PANTHER" id="PTHR32089:SF112">
    <property type="entry name" value="LYSOZYME-LIKE PROTEIN-RELATED"/>
    <property type="match status" value="1"/>
</dbReference>
<dbReference type="GO" id="GO:0007165">
    <property type="term" value="P:signal transduction"/>
    <property type="evidence" value="ECO:0007669"/>
    <property type="project" value="UniProtKB-KW"/>
</dbReference>
<dbReference type="PRINTS" id="PR00260">
    <property type="entry name" value="CHEMTRNSDUCR"/>
</dbReference>
<gene>
    <name evidence="11" type="ORF">GRX03_10005</name>
</gene>
<evidence type="ECO:0000256" key="7">
    <source>
        <dbReference type="SAM" id="MobiDB-lite"/>
    </source>
</evidence>
<accession>A0A6B0T9A1</accession>
<dbReference type="RefSeq" id="WP_159764054.1">
    <property type="nucleotide sequence ID" value="NZ_WUUT01000003.1"/>
</dbReference>
<evidence type="ECO:0000313" key="11">
    <source>
        <dbReference type="EMBL" id="MXR51932.1"/>
    </source>
</evidence>
<evidence type="ECO:0000256" key="3">
    <source>
        <dbReference type="ARBA" id="ARBA00023224"/>
    </source>
</evidence>
<dbReference type="GO" id="GO:0006935">
    <property type="term" value="P:chemotaxis"/>
    <property type="evidence" value="ECO:0007669"/>
    <property type="project" value="InterPro"/>
</dbReference>
<dbReference type="Pfam" id="PF00015">
    <property type="entry name" value="MCPsignal"/>
    <property type="match status" value="1"/>
</dbReference>
<dbReference type="InterPro" id="IPR004089">
    <property type="entry name" value="MCPsignal_dom"/>
</dbReference>
<dbReference type="PROSITE" id="PS50111">
    <property type="entry name" value="CHEMOTAXIS_TRANSDUC_2"/>
    <property type="match status" value="1"/>
</dbReference>
<dbReference type="PROSITE" id="PS50192">
    <property type="entry name" value="T_SNARE"/>
    <property type="match status" value="1"/>
</dbReference>
<dbReference type="SUPFAM" id="SSF58104">
    <property type="entry name" value="Methyl-accepting chemotaxis protein (MCP) signaling domain"/>
    <property type="match status" value="1"/>
</dbReference>
<organism evidence="11 12">
    <name type="scientific">Halovenus carboxidivorans</name>
    <dbReference type="NCBI Taxonomy" id="2692199"/>
    <lineage>
        <taxon>Archaea</taxon>
        <taxon>Methanobacteriati</taxon>
        <taxon>Methanobacteriota</taxon>
        <taxon>Stenosarchaea group</taxon>
        <taxon>Halobacteria</taxon>
        <taxon>Halobacteriales</taxon>
        <taxon>Haloarculaceae</taxon>
        <taxon>Halovenus</taxon>
    </lineage>
</organism>
<feature type="domain" description="T-SNARE coiled-coil homology" evidence="9">
    <location>
        <begin position="338"/>
        <end position="400"/>
    </location>
</feature>
<evidence type="ECO:0000256" key="5">
    <source>
        <dbReference type="PROSITE-ProRule" id="PRU00284"/>
    </source>
</evidence>
<feature type="region of interest" description="Disordered" evidence="7">
    <location>
        <begin position="1"/>
        <end position="37"/>
    </location>
</feature>
<dbReference type="OrthoDB" id="116658at2157"/>
<dbReference type="InterPro" id="IPR003660">
    <property type="entry name" value="HAMP_dom"/>
</dbReference>
<keyword evidence="12" id="KW-1185">Reference proteome</keyword>
<dbReference type="GO" id="GO:0004888">
    <property type="term" value="F:transmembrane signaling receptor activity"/>
    <property type="evidence" value="ECO:0007669"/>
    <property type="project" value="InterPro"/>
</dbReference>
<dbReference type="Proteomes" id="UP000466535">
    <property type="component" value="Unassembled WGS sequence"/>
</dbReference>
<evidence type="ECO:0000313" key="12">
    <source>
        <dbReference type="Proteomes" id="UP000466535"/>
    </source>
</evidence>
<dbReference type="CDD" id="cd11386">
    <property type="entry name" value="MCP_signal"/>
    <property type="match status" value="1"/>
</dbReference>
<dbReference type="PROSITE" id="PS50885">
    <property type="entry name" value="HAMP"/>
    <property type="match status" value="1"/>
</dbReference>
<feature type="domain" description="Methyl-accepting transducer" evidence="8">
    <location>
        <begin position="347"/>
        <end position="583"/>
    </location>
</feature>
<evidence type="ECO:0000256" key="2">
    <source>
        <dbReference type="ARBA" id="ARBA00022519"/>
    </source>
</evidence>
<keyword evidence="2" id="KW-0472">Membrane</keyword>
<evidence type="ECO:0000256" key="6">
    <source>
        <dbReference type="SAM" id="Coils"/>
    </source>
</evidence>
<dbReference type="AlphaFoldDB" id="A0A6B0T9A1"/>
<dbReference type="GO" id="GO:0005886">
    <property type="term" value="C:plasma membrane"/>
    <property type="evidence" value="ECO:0007669"/>
    <property type="project" value="UniProtKB-SubCell"/>
</dbReference>
<feature type="compositionally biased region" description="Low complexity" evidence="7">
    <location>
        <begin position="8"/>
        <end position="20"/>
    </location>
</feature>
<keyword evidence="3 5" id="KW-0807">Transducer</keyword>
<dbReference type="Gene3D" id="3.30.450.20">
    <property type="entry name" value="PAS domain"/>
    <property type="match status" value="1"/>
</dbReference>
<evidence type="ECO:0000259" key="10">
    <source>
        <dbReference type="PROSITE" id="PS50885"/>
    </source>
</evidence>
<comment type="subcellular location">
    <subcellularLocation>
        <location evidence="1">Cell inner membrane</location>
        <topology evidence="1">Multi-pass membrane protein</topology>
    </subcellularLocation>
</comment>
<feature type="coiled-coil region" evidence="6">
    <location>
        <begin position="565"/>
        <end position="592"/>
    </location>
</feature>
<evidence type="ECO:0000256" key="4">
    <source>
        <dbReference type="ARBA" id="ARBA00029447"/>
    </source>
</evidence>
<sequence>MFDLVQRLLGGDDSVSSSGDLKPEPDGGAVVERVPRSALEERYDDGVDGELLSDHRSQLSRTLRGEESPEEVAATAREQAAAGVDAGTYARSYELAVEAAVDRAFDELEAGASVAEARERAKSDIEHTMATLQRGLDSFDGTAVSVDEVVKAFPSSCILIGADHSVIAYTGRLMGLDDDHSEFLGKDCRETIAVATYSDKSRANTLADKVAENPRDAHEHWDVERTDEENPLVDFPVYRDTSVSKNKDGIETHIEFVAVPMFDDDGELKAVFELIEDRSEEVAREREMVELIEEVSATLDAIGDGNLGARVEYEDNGHIDSELVGLVDDVNTMATSFEELIQQVTAETSELGRSIGQLTDAAGQIDDKVDEQNSSLDQIAREIENISATMEEVAANASEVTEAAQRAKETTEEGVDASEDARTATTEVREATGELVETVEQLSEKMGEISEVVEIIGDIAEQTNMLALNANIEAARADKGGDGFAVVADEVKTLATETQQHADDIAARVEEIEAYAERTVEGAEQSHEHVDAAATEINEVLDSLQAIAREVDDAVTGITEVAEANDDQAARIEEVAATVEQVQNRADDVAETTDDVVRAAENQRQVASDLSDSVDELR</sequence>
<keyword evidence="2" id="KW-1003">Cell membrane</keyword>
<dbReference type="SMART" id="SM00283">
    <property type="entry name" value="MA"/>
    <property type="match status" value="1"/>
</dbReference>
<protein>
    <submittedName>
        <fullName evidence="11">PAS domain-containing protein</fullName>
    </submittedName>
</protein>
<dbReference type="SMART" id="SM00304">
    <property type="entry name" value="HAMP"/>
    <property type="match status" value="2"/>
</dbReference>
<evidence type="ECO:0000256" key="1">
    <source>
        <dbReference type="ARBA" id="ARBA00004429"/>
    </source>
</evidence>
<comment type="caution">
    <text evidence="11">The sequence shown here is derived from an EMBL/GenBank/DDBJ whole genome shotgun (WGS) entry which is preliminary data.</text>
</comment>
<keyword evidence="2" id="KW-0997">Cell inner membrane</keyword>
<proteinExistence type="inferred from homology"/>
<keyword evidence="6" id="KW-0175">Coiled coil</keyword>
<dbReference type="InterPro" id="IPR004090">
    <property type="entry name" value="Chemotax_Me-accpt_rcpt"/>
</dbReference>
<dbReference type="InterPro" id="IPR000727">
    <property type="entry name" value="T_SNARE_dom"/>
</dbReference>
<evidence type="ECO:0000259" key="8">
    <source>
        <dbReference type="PROSITE" id="PS50111"/>
    </source>
</evidence>
<feature type="region of interest" description="Disordered" evidence="7">
    <location>
        <begin position="407"/>
        <end position="427"/>
    </location>
</feature>
<dbReference type="Gene3D" id="1.10.287.950">
    <property type="entry name" value="Methyl-accepting chemotaxis protein"/>
    <property type="match status" value="1"/>
</dbReference>
<evidence type="ECO:0000259" key="9">
    <source>
        <dbReference type="PROSITE" id="PS50192"/>
    </source>
</evidence>
<comment type="similarity">
    <text evidence="4">Belongs to the methyl-accepting chemotaxis (MCP) protein family.</text>
</comment>